<dbReference type="PROSITE" id="PS50850">
    <property type="entry name" value="MFS"/>
    <property type="match status" value="1"/>
</dbReference>
<feature type="transmembrane region" description="Helical" evidence="7">
    <location>
        <begin position="270"/>
        <end position="291"/>
    </location>
</feature>
<comment type="caution">
    <text evidence="9">The sequence shown here is derived from an EMBL/GenBank/DDBJ whole genome shotgun (WGS) entry which is preliminary data.</text>
</comment>
<keyword evidence="3" id="KW-1003">Cell membrane</keyword>
<evidence type="ECO:0000256" key="4">
    <source>
        <dbReference type="ARBA" id="ARBA00022692"/>
    </source>
</evidence>
<dbReference type="Gene3D" id="1.20.1250.20">
    <property type="entry name" value="MFS general substrate transporter like domains"/>
    <property type="match status" value="1"/>
</dbReference>
<feature type="transmembrane region" description="Helical" evidence="7">
    <location>
        <begin position="154"/>
        <end position="177"/>
    </location>
</feature>
<feature type="transmembrane region" description="Helical" evidence="7">
    <location>
        <begin position="25"/>
        <end position="51"/>
    </location>
</feature>
<dbReference type="EMBL" id="JAPCKK010000006">
    <property type="protein sequence ID" value="MDP4095882.1"/>
    <property type="molecule type" value="Genomic_DNA"/>
</dbReference>
<dbReference type="RefSeq" id="WP_305753514.1">
    <property type="nucleotide sequence ID" value="NZ_JAPCKK010000006.1"/>
</dbReference>
<feature type="transmembrane region" description="Helical" evidence="7">
    <location>
        <begin position="397"/>
        <end position="415"/>
    </location>
</feature>
<keyword evidence="6 7" id="KW-0472">Membrane</keyword>
<name>A0ABT9FMB3_9BACL</name>
<organism evidence="9 10">
    <name type="scientific">Paenibacillus zeirhizosphaerae</name>
    <dbReference type="NCBI Taxonomy" id="2987519"/>
    <lineage>
        <taxon>Bacteria</taxon>
        <taxon>Bacillati</taxon>
        <taxon>Bacillota</taxon>
        <taxon>Bacilli</taxon>
        <taxon>Bacillales</taxon>
        <taxon>Paenibacillaceae</taxon>
        <taxon>Paenibacillus</taxon>
    </lineage>
</organism>
<evidence type="ECO:0000313" key="9">
    <source>
        <dbReference type="EMBL" id="MDP4095882.1"/>
    </source>
</evidence>
<feature type="transmembrane region" description="Helical" evidence="7">
    <location>
        <begin position="303"/>
        <end position="325"/>
    </location>
</feature>
<feature type="transmembrane region" description="Helical" evidence="7">
    <location>
        <begin position="368"/>
        <end position="391"/>
    </location>
</feature>
<evidence type="ECO:0000256" key="1">
    <source>
        <dbReference type="ARBA" id="ARBA00004651"/>
    </source>
</evidence>
<keyword evidence="10" id="KW-1185">Reference proteome</keyword>
<keyword evidence="4 7" id="KW-0812">Transmembrane</keyword>
<evidence type="ECO:0000256" key="7">
    <source>
        <dbReference type="SAM" id="Phobius"/>
    </source>
</evidence>
<evidence type="ECO:0000256" key="2">
    <source>
        <dbReference type="ARBA" id="ARBA00022448"/>
    </source>
</evidence>
<dbReference type="CDD" id="cd06173">
    <property type="entry name" value="MFS_MefA_like"/>
    <property type="match status" value="1"/>
</dbReference>
<keyword evidence="5 7" id="KW-1133">Transmembrane helix</keyword>
<evidence type="ECO:0000256" key="5">
    <source>
        <dbReference type="ARBA" id="ARBA00022989"/>
    </source>
</evidence>
<keyword evidence="2" id="KW-0813">Transport</keyword>
<dbReference type="InterPro" id="IPR036259">
    <property type="entry name" value="MFS_trans_sf"/>
</dbReference>
<evidence type="ECO:0000256" key="6">
    <source>
        <dbReference type="ARBA" id="ARBA00023136"/>
    </source>
</evidence>
<gene>
    <name evidence="9" type="ORF">OIN60_03630</name>
</gene>
<evidence type="ECO:0000313" key="10">
    <source>
        <dbReference type="Proteomes" id="UP001241848"/>
    </source>
</evidence>
<evidence type="ECO:0000259" key="8">
    <source>
        <dbReference type="PROSITE" id="PS50850"/>
    </source>
</evidence>
<feature type="transmembrane region" description="Helical" evidence="7">
    <location>
        <begin position="57"/>
        <end position="78"/>
    </location>
</feature>
<dbReference type="Pfam" id="PF07690">
    <property type="entry name" value="MFS_1"/>
    <property type="match status" value="1"/>
</dbReference>
<dbReference type="InterPro" id="IPR020846">
    <property type="entry name" value="MFS_dom"/>
</dbReference>
<sequence length="434" mass="46070">MQTASETNENTTVTSSKTSLFTKDFTFLVICQIITLFGNAMLRFALPLYILEQSGNAALFGLVSASAFLPMIILSPIGGMIADRVNKQRMMVTLDFLSAALVLGFMLVNGQVSLIPLVIVVLVLLYGIHGAYTPAVQASLPLLAKQEQMVSASAVINLVNSLSSLLGPIIGGMLYSAYGLTPILAGGGVSFLIAAVLGLFIRIAHKKQQASGSMLAIAKDDMKRSMRYIMKENPIMAKVIGIVFLFNLFMSAMLIIGLPVLITQTLGLSILHYGVAEAALAAGGLTGGILAGVLGKKLTLRHAYLLLLLCAAGSIPMGLVILLGLPAFTCYIVITAMSFLLMIAATIFTVQMFAFVQVQTPPELLGKVISCLMGLTLSAQPIGQAIYGLLFERFAEFSWAIWLGGATVACLIAVFSKRAFSGIREETAASAIQK</sequence>
<dbReference type="SUPFAM" id="SSF103473">
    <property type="entry name" value="MFS general substrate transporter"/>
    <property type="match status" value="1"/>
</dbReference>
<feature type="transmembrane region" description="Helical" evidence="7">
    <location>
        <begin position="235"/>
        <end position="258"/>
    </location>
</feature>
<accession>A0ABT9FMB3</accession>
<feature type="transmembrane region" description="Helical" evidence="7">
    <location>
        <begin position="331"/>
        <end position="356"/>
    </location>
</feature>
<protein>
    <submittedName>
        <fullName evidence="9">MFS transporter</fullName>
    </submittedName>
</protein>
<feature type="transmembrane region" description="Helical" evidence="7">
    <location>
        <begin position="90"/>
        <end position="108"/>
    </location>
</feature>
<dbReference type="Proteomes" id="UP001241848">
    <property type="component" value="Unassembled WGS sequence"/>
</dbReference>
<dbReference type="PANTHER" id="PTHR43266">
    <property type="entry name" value="MACROLIDE-EFFLUX PROTEIN"/>
    <property type="match status" value="1"/>
</dbReference>
<comment type="subcellular location">
    <subcellularLocation>
        <location evidence="1">Cell membrane</location>
        <topology evidence="1">Multi-pass membrane protein</topology>
    </subcellularLocation>
</comment>
<dbReference type="PANTHER" id="PTHR43266:SF9">
    <property type="entry name" value="PERMEASE, MAJOR FACILITATOR SUPERFAMILY-RELATED"/>
    <property type="match status" value="1"/>
</dbReference>
<reference evidence="9 10" key="1">
    <citation type="submission" date="2022-10" db="EMBL/GenBank/DDBJ databases">
        <title>Paenibacillus description and whole genome data of maize root bacterial community.</title>
        <authorList>
            <person name="Marton D."/>
            <person name="Farkas M."/>
            <person name="Cserhati M."/>
        </authorList>
    </citation>
    <scope>NUCLEOTIDE SEQUENCE [LARGE SCALE GENOMIC DNA]</scope>
    <source>
        <strain evidence="9 10">P96</strain>
    </source>
</reference>
<proteinExistence type="predicted"/>
<feature type="domain" description="Major facilitator superfamily (MFS) profile" evidence="8">
    <location>
        <begin position="24"/>
        <end position="424"/>
    </location>
</feature>
<dbReference type="InterPro" id="IPR011701">
    <property type="entry name" value="MFS"/>
</dbReference>
<feature type="transmembrane region" description="Helical" evidence="7">
    <location>
        <begin position="114"/>
        <end position="133"/>
    </location>
</feature>
<feature type="transmembrane region" description="Helical" evidence="7">
    <location>
        <begin position="183"/>
        <end position="204"/>
    </location>
</feature>
<evidence type="ECO:0000256" key="3">
    <source>
        <dbReference type="ARBA" id="ARBA00022475"/>
    </source>
</evidence>